<evidence type="ECO:0000256" key="2">
    <source>
        <dbReference type="SAM" id="Phobius"/>
    </source>
</evidence>
<evidence type="ECO:0000313" key="5">
    <source>
        <dbReference type="Proteomes" id="UP000284495"/>
    </source>
</evidence>
<organism evidence="4 5">
    <name type="scientific">Bacteroides xylanisolvens</name>
    <dbReference type="NCBI Taxonomy" id="371601"/>
    <lineage>
        <taxon>Bacteria</taxon>
        <taxon>Pseudomonadati</taxon>
        <taxon>Bacteroidota</taxon>
        <taxon>Bacteroidia</taxon>
        <taxon>Bacteroidales</taxon>
        <taxon>Bacteroidaceae</taxon>
        <taxon>Bacteroides</taxon>
    </lineage>
</organism>
<evidence type="ECO:0000313" key="4">
    <source>
        <dbReference type="EMBL" id="RHL39968.1"/>
    </source>
</evidence>
<dbReference type="InterPro" id="IPR052754">
    <property type="entry name" value="NTPase_KAP_P-loop"/>
</dbReference>
<proteinExistence type="predicted"/>
<gene>
    <name evidence="4" type="ORF">DW027_05635</name>
</gene>
<accession>A0A415KUT3</accession>
<name>A0A415KUT3_9BACE</name>
<feature type="domain" description="KAP NTPase" evidence="3">
    <location>
        <begin position="186"/>
        <end position="450"/>
    </location>
</feature>
<dbReference type="Gene3D" id="3.40.50.300">
    <property type="entry name" value="P-loop containing nucleotide triphosphate hydrolases"/>
    <property type="match status" value="1"/>
</dbReference>
<keyword evidence="1" id="KW-0175">Coiled coil</keyword>
<feature type="transmembrane region" description="Helical" evidence="2">
    <location>
        <begin position="24"/>
        <end position="43"/>
    </location>
</feature>
<dbReference type="PANTHER" id="PTHR22674">
    <property type="entry name" value="NTPASE, KAP FAMILY P-LOOP DOMAIN-CONTAINING 1"/>
    <property type="match status" value="1"/>
</dbReference>
<feature type="transmembrane region" description="Helical" evidence="2">
    <location>
        <begin position="92"/>
        <end position="108"/>
    </location>
</feature>
<dbReference type="SUPFAM" id="SSF52540">
    <property type="entry name" value="P-loop containing nucleoside triphosphate hydrolases"/>
    <property type="match status" value="1"/>
</dbReference>
<keyword evidence="2" id="KW-1133">Transmembrane helix</keyword>
<evidence type="ECO:0000259" key="3">
    <source>
        <dbReference type="Pfam" id="PF07693"/>
    </source>
</evidence>
<dbReference type="InterPro" id="IPR011646">
    <property type="entry name" value="KAP_P-loop"/>
</dbReference>
<comment type="caution">
    <text evidence="4">The sequence shown here is derived from an EMBL/GenBank/DDBJ whole genome shotgun (WGS) entry which is preliminary data.</text>
</comment>
<feature type="transmembrane region" description="Helical" evidence="2">
    <location>
        <begin position="63"/>
        <end position="80"/>
    </location>
</feature>
<sequence>MGMLFVYYVIDFFRKCIKCVRENISCFYIVLISVCLINLWGGVLADKIFIDLWNLLELKEGRSLQFLIYTLCLGFVYYGWHFSKKHIDSQSYTILAIIFIIYAYYKWVDDSFSFLNAIGQIDCFQLLAFALLIGFVLGKIFEIKGGQLSTLKCSPQPTESLQSEISPLQFYRDEPVCNVKYDRYHFAEFAKRLSATIRQREFTDSYSIGITAPWGAGKTSMLNFLRDDLLQYNDVIIIDFNARASANVNCIQSDFLSIIAMQLSQYHTGMKSVVKDYMEDLNVLARDTIWSKVLGIIHINDATDSREKIQKAVAALNKKIVILIDDLDRLTGEEILEVLKLINKNASFQNTVFVTAYDKQYVNTVLGSVVCCPEGRDFTDKYFNMELPLPESLNNQRSSFLFYELKRLFREGFITNLTEQDIEQSFLHVVGLAENYLPTMRDVKRFMSAFCASYLPLQKNVKFSDFFIVSLLKYAEPNIYERLKLKDFFDIVSDFAYDYRNIYILKADEKQMKQPYFDALRLMFPQHTSGDLESMNKKGYLHVYWKNCFDTYFFNMEYYKVYCEDLDRLLKKNIKDAEVKQLFKQWEGRYINTDIRDYLLMIKDNQNTQEQLAEYLKIGILCYKYTHDEELFSIFCRYLYYYSWGEWEKKFDFLSKEEYKNYIKKVLECEDDLTATTAFLQKVLSSQISNKELRTDDCVFTDSELSDICLVRLQRGIALFKEGKLNPIDIYGLFGACIKDIAPKTSEAEGYILMPEAIRSLTESMYREPQRYIYNMVSHQMIDSHTIKFIFNSDIPFRKIFCSNDDFVNYIRSIETEGNNKLRKATNFLNEYSELCKAQHTNQPIFTFKGKADKVKPYSYATYELILEGEPIE</sequence>
<keyword evidence="2" id="KW-0812">Transmembrane</keyword>
<dbReference type="PANTHER" id="PTHR22674:SF6">
    <property type="entry name" value="NTPASE KAP FAMILY P-LOOP DOMAIN-CONTAINING PROTEIN 1"/>
    <property type="match status" value="1"/>
</dbReference>
<dbReference type="Pfam" id="PF07693">
    <property type="entry name" value="KAP_NTPase"/>
    <property type="match status" value="1"/>
</dbReference>
<feature type="coiled-coil region" evidence="1">
    <location>
        <begin position="299"/>
        <end position="333"/>
    </location>
</feature>
<dbReference type="InterPro" id="IPR027417">
    <property type="entry name" value="P-loop_NTPase"/>
</dbReference>
<reference evidence="4 5" key="1">
    <citation type="submission" date="2018-08" db="EMBL/GenBank/DDBJ databases">
        <title>A genome reference for cultivated species of the human gut microbiota.</title>
        <authorList>
            <person name="Zou Y."/>
            <person name="Xue W."/>
            <person name="Luo G."/>
        </authorList>
    </citation>
    <scope>NUCLEOTIDE SEQUENCE [LARGE SCALE GENOMIC DNA]</scope>
    <source>
        <strain evidence="4 5">AF38-2</strain>
    </source>
</reference>
<dbReference type="AlphaFoldDB" id="A0A415KUT3"/>
<dbReference type="EMBL" id="QROO01000006">
    <property type="protein sequence ID" value="RHL39968.1"/>
    <property type="molecule type" value="Genomic_DNA"/>
</dbReference>
<keyword evidence="2" id="KW-0472">Membrane</keyword>
<evidence type="ECO:0000256" key="1">
    <source>
        <dbReference type="SAM" id="Coils"/>
    </source>
</evidence>
<dbReference type="Proteomes" id="UP000284495">
    <property type="component" value="Unassembled WGS sequence"/>
</dbReference>
<protein>
    <recommendedName>
        <fullName evidence="3">KAP NTPase domain-containing protein</fullName>
    </recommendedName>
</protein>